<comment type="caution">
    <text evidence="2">The sequence shown here is derived from an EMBL/GenBank/DDBJ whole genome shotgun (WGS) entry which is preliminary data.</text>
</comment>
<evidence type="ECO:0000313" key="2">
    <source>
        <dbReference type="EMBL" id="KAJ8408667.1"/>
    </source>
</evidence>
<organism evidence="2 3">
    <name type="scientific">Aldrovandia affinis</name>
    <dbReference type="NCBI Taxonomy" id="143900"/>
    <lineage>
        <taxon>Eukaryota</taxon>
        <taxon>Metazoa</taxon>
        <taxon>Chordata</taxon>
        <taxon>Craniata</taxon>
        <taxon>Vertebrata</taxon>
        <taxon>Euteleostomi</taxon>
        <taxon>Actinopterygii</taxon>
        <taxon>Neopterygii</taxon>
        <taxon>Teleostei</taxon>
        <taxon>Notacanthiformes</taxon>
        <taxon>Halosauridae</taxon>
        <taxon>Aldrovandia</taxon>
    </lineage>
</organism>
<reference evidence="2" key="1">
    <citation type="journal article" date="2023" name="Science">
        <title>Genome structures resolve the early diversification of teleost fishes.</title>
        <authorList>
            <person name="Parey E."/>
            <person name="Louis A."/>
            <person name="Montfort J."/>
            <person name="Bouchez O."/>
            <person name="Roques C."/>
            <person name="Iampietro C."/>
            <person name="Lluch J."/>
            <person name="Castinel A."/>
            <person name="Donnadieu C."/>
            <person name="Desvignes T."/>
            <person name="Floi Bucao C."/>
            <person name="Jouanno E."/>
            <person name="Wen M."/>
            <person name="Mejri S."/>
            <person name="Dirks R."/>
            <person name="Jansen H."/>
            <person name="Henkel C."/>
            <person name="Chen W.J."/>
            <person name="Zahm M."/>
            <person name="Cabau C."/>
            <person name="Klopp C."/>
            <person name="Thompson A.W."/>
            <person name="Robinson-Rechavi M."/>
            <person name="Braasch I."/>
            <person name="Lecointre G."/>
            <person name="Bobe J."/>
            <person name="Postlethwait J.H."/>
            <person name="Berthelot C."/>
            <person name="Roest Crollius H."/>
            <person name="Guiguen Y."/>
        </authorList>
    </citation>
    <scope>NUCLEOTIDE SEQUENCE</scope>
    <source>
        <strain evidence="2">NC1722</strain>
    </source>
</reference>
<name>A0AAD7SV06_9TELE</name>
<protein>
    <submittedName>
        <fullName evidence="2">Uncharacterized protein</fullName>
    </submittedName>
</protein>
<gene>
    <name evidence="2" type="ORF">AAFF_G00253020</name>
</gene>
<dbReference type="Proteomes" id="UP001221898">
    <property type="component" value="Unassembled WGS sequence"/>
</dbReference>
<dbReference type="AlphaFoldDB" id="A0AAD7SV06"/>
<evidence type="ECO:0000313" key="3">
    <source>
        <dbReference type="Proteomes" id="UP001221898"/>
    </source>
</evidence>
<keyword evidence="3" id="KW-1185">Reference proteome</keyword>
<feature type="region of interest" description="Disordered" evidence="1">
    <location>
        <begin position="1"/>
        <end position="40"/>
    </location>
</feature>
<sequence length="101" mass="11122">MNNIVGTESRESLSQHSVQAGVRRTRSLRSGPAHTGWTEQAGVCEQQGQLWEISGLSTLVSSQARLDRPQSTRQVCSPVHIVYTGVQVRLHWRLGEGSQQG</sequence>
<proteinExistence type="predicted"/>
<dbReference type="EMBL" id="JAINUG010000034">
    <property type="protein sequence ID" value="KAJ8408667.1"/>
    <property type="molecule type" value="Genomic_DNA"/>
</dbReference>
<evidence type="ECO:0000256" key="1">
    <source>
        <dbReference type="SAM" id="MobiDB-lite"/>
    </source>
</evidence>
<accession>A0AAD7SV06</accession>